<gene>
    <name evidence="1" type="ORF">H9698_06180</name>
</gene>
<name>A0A9D2Q5I4_9FIRM</name>
<dbReference type="AlphaFoldDB" id="A0A9D2Q5I4"/>
<protein>
    <submittedName>
        <fullName evidence="1">Uncharacterized protein</fullName>
    </submittedName>
</protein>
<evidence type="ECO:0000313" key="2">
    <source>
        <dbReference type="Proteomes" id="UP000823918"/>
    </source>
</evidence>
<proteinExistence type="predicted"/>
<dbReference type="EMBL" id="DWWA01000029">
    <property type="protein sequence ID" value="HJC72364.1"/>
    <property type="molecule type" value="Genomic_DNA"/>
</dbReference>
<comment type="caution">
    <text evidence="1">The sequence shown here is derived from an EMBL/GenBank/DDBJ whole genome shotgun (WGS) entry which is preliminary data.</text>
</comment>
<accession>A0A9D2Q5I4</accession>
<reference evidence="1" key="1">
    <citation type="journal article" date="2021" name="PeerJ">
        <title>Extensive microbial diversity within the chicken gut microbiome revealed by metagenomics and culture.</title>
        <authorList>
            <person name="Gilroy R."/>
            <person name="Ravi A."/>
            <person name="Getino M."/>
            <person name="Pursley I."/>
            <person name="Horton D.L."/>
            <person name="Alikhan N.F."/>
            <person name="Baker D."/>
            <person name="Gharbi K."/>
            <person name="Hall N."/>
            <person name="Watson M."/>
            <person name="Adriaenssens E.M."/>
            <person name="Foster-Nyarko E."/>
            <person name="Jarju S."/>
            <person name="Secka A."/>
            <person name="Antonio M."/>
            <person name="Oren A."/>
            <person name="Chaudhuri R.R."/>
            <person name="La Ragione R."/>
            <person name="Hildebrand F."/>
            <person name="Pallen M.J."/>
        </authorList>
    </citation>
    <scope>NUCLEOTIDE SEQUENCE</scope>
    <source>
        <strain evidence="1">5933</strain>
    </source>
</reference>
<dbReference type="Proteomes" id="UP000823918">
    <property type="component" value="Unassembled WGS sequence"/>
</dbReference>
<organism evidence="1 2">
    <name type="scientific">Candidatus Ruthenibacterium merdavium</name>
    <dbReference type="NCBI Taxonomy" id="2838752"/>
    <lineage>
        <taxon>Bacteria</taxon>
        <taxon>Bacillati</taxon>
        <taxon>Bacillota</taxon>
        <taxon>Clostridia</taxon>
        <taxon>Eubacteriales</taxon>
        <taxon>Oscillospiraceae</taxon>
        <taxon>Ruthenibacterium</taxon>
    </lineage>
</organism>
<evidence type="ECO:0000313" key="1">
    <source>
        <dbReference type="EMBL" id="HJC72364.1"/>
    </source>
</evidence>
<sequence length="65" mass="7842">MEMTFEQAEECLSAGRKEELARLMWDNRPLPDELTQAERVFCFGLYAFAEYEQRDVIRRYFQSEP</sequence>
<reference evidence="1" key="2">
    <citation type="submission" date="2021-04" db="EMBL/GenBank/DDBJ databases">
        <authorList>
            <person name="Gilroy R."/>
        </authorList>
    </citation>
    <scope>NUCLEOTIDE SEQUENCE</scope>
    <source>
        <strain evidence="1">5933</strain>
    </source>
</reference>